<accession>A0A1W1X629</accession>
<dbReference type="Proteomes" id="UP000192468">
    <property type="component" value="Unassembled WGS sequence"/>
</dbReference>
<organism evidence="1 2">
    <name type="scientific">Clostridium acidisoli DSM 12555</name>
    <dbReference type="NCBI Taxonomy" id="1121291"/>
    <lineage>
        <taxon>Bacteria</taxon>
        <taxon>Bacillati</taxon>
        <taxon>Bacillota</taxon>
        <taxon>Clostridia</taxon>
        <taxon>Eubacteriales</taxon>
        <taxon>Clostridiaceae</taxon>
        <taxon>Clostridium</taxon>
    </lineage>
</organism>
<dbReference type="EMBL" id="FWXH01000002">
    <property type="protein sequence ID" value="SMC19253.1"/>
    <property type="molecule type" value="Genomic_DNA"/>
</dbReference>
<dbReference type="AlphaFoldDB" id="A0A1W1X629"/>
<reference evidence="1 2" key="1">
    <citation type="submission" date="2017-04" db="EMBL/GenBank/DDBJ databases">
        <authorList>
            <person name="Afonso C.L."/>
            <person name="Miller P.J."/>
            <person name="Scott M.A."/>
            <person name="Spackman E."/>
            <person name="Goraichik I."/>
            <person name="Dimitrov K.M."/>
            <person name="Suarez D.L."/>
            <person name="Swayne D.E."/>
        </authorList>
    </citation>
    <scope>NUCLEOTIDE SEQUENCE [LARGE SCALE GENOMIC DNA]</scope>
    <source>
        <strain evidence="1 2">DSM 12555</strain>
    </source>
</reference>
<name>A0A1W1X629_9CLOT</name>
<evidence type="ECO:0000313" key="1">
    <source>
        <dbReference type="EMBL" id="SMC19253.1"/>
    </source>
</evidence>
<keyword evidence="2" id="KW-1185">Reference proteome</keyword>
<proteinExistence type="predicted"/>
<sequence length="47" mass="5214">MKKNIMKKLIIGVCFLMLVLTISPNLATTNLNSKSTIFKTMVDMPNG</sequence>
<dbReference type="RefSeq" id="WP_176212598.1">
    <property type="nucleotide sequence ID" value="NZ_FWXH01000002.1"/>
</dbReference>
<protein>
    <submittedName>
        <fullName evidence="1">Uncharacterized protein</fullName>
    </submittedName>
</protein>
<evidence type="ECO:0000313" key="2">
    <source>
        <dbReference type="Proteomes" id="UP000192468"/>
    </source>
</evidence>
<dbReference type="STRING" id="1121291.SAMN02745134_00780"/>
<gene>
    <name evidence="1" type="ORF">SAMN02745134_00780</name>
</gene>